<dbReference type="Gene3D" id="3.40.800.20">
    <property type="entry name" value="Histone deacetylase domain"/>
    <property type="match status" value="1"/>
</dbReference>
<protein>
    <submittedName>
        <fullName evidence="7">Histone deacetylase family protein</fullName>
    </submittedName>
</protein>
<dbReference type="Proteomes" id="UP001596116">
    <property type="component" value="Unassembled WGS sequence"/>
</dbReference>
<dbReference type="InterPro" id="IPR000286">
    <property type="entry name" value="HDACs"/>
</dbReference>
<keyword evidence="3" id="KW-0479">Metal-binding</keyword>
<evidence type="ECO:0000313" key="8">
    <source>
        <dbReference type="Proteomes" id="UP001596116"/>
    </source>
</evidence>
<evidence type="ECO:0000259" key="6">
    <source>
        <dbReference type="Pfam" id="PF00850"/>
    </source>
</evidence>
<dbReference type="EMBL" id="JBHPON010000003">
    <property type="protein sequence ID" value="MFC6037341.1"/>
    <property type="molecule type" value="Genomic_DNA"/>
</dbReference>
<evidence type="ECO:0000313" key="7">
    <source>
        <dbReference type="EMBL" id="MFC6037341.1"/>
    </source>
</evidence>
<evidence type="ECO:0000256" key="5">
    <source>
        <dbReference type="ARBA" id="ARBA00022833"/>
    </source>
</evidence>
<reference evidence="7 8" key="1">
    <citation type="submission" date="2024-09" db="EMBL/GenBank/DDBJ databases">
        <authorList>
            <person name="Zhang Z.-H."/>
        </authorList>
    </citation>
    <scope>NUCLEOTIDE SEQUENCE [LARGE SCALE GENOMIC DNA]</scope>
    <source>
        <strain evidence="7 8">HHTR114</strain>
    </source>
</reference>
<keyword evidence="5" id="KW-0862">Zinc</keyword>
<dbReference type="InterPro" id="IPR037138">
    <property type="entry name" value="His_deacetylse_dom_sf"/>
</dbReference>
<dbReference type="SUPFAM" id="SSF52768">
    <property type="entry name" value="Arginase/deacetylase"/>
    <property type="match status" value="1"/>
</dbReference>
<dbReference type="PANTHER" id="PTHR10625:SF17">
    <property type="entry name" value="HISTONE DEACETYLASE 8"/>
    <property type="match status" value="1"/>
</dbReference>
<evidence type="ECO:0000256" key="3">
    <source>
        <dbReference type="ARBA" id="ARBA00022723"/>
    </source>
</evidence>
<evidence type="ECO:0000256" key="2">
    <source>
        <dbReference type="ARBA" id="ARBA00005947"/>
    </source>
</evidence>
<comment type="caution">
    <text evidence="7">The sequence shown here is derived from an EMBL/GenBank/DDBJ whole genome shotgun (WGS) entry which is preliminary data.</text>
</comment>
<comment type="similarity">
    <text evidence="2">Belongs to the histone deacetylase family.</text>
</comment>
<keyword evidence="4" id="KW-0378">Hydrolase</keyword>
<dbReference type="PRINTS" id="PR01270">
    <property type="entry name" value="HDASUPER"/>
</dbReference>
<feature type="domain" description="Histone deacetylase" evidence="6">
    <location>
        <begin position="28"/>
        <end position="338"/>
    </location>
</feature>
<dbReference type="InterPro" id="IPR023696">
    <property type="entry name" value="Ureohydrolase_dom_sf"/>
</dbReference>
<keyword evidence="8" id="KW-1185">Reference proteome</keyword>
<name>A0ABW1L2R8_9PROT</name>
<dbReference type="Pfam" id="PF00850">
    <property type="entry name" value="Hist_deacetyl"/>
    <property type="match status" value="1"/>
</dbReference>
<dbReference type="PANTHER" id="PTHR10625">
    <property type="entry name" value="HISTONE DEACETYLASE HDAC1-RELATED"/>
    <property type="match status" value="1"/>
</dbReference>
<dbReference type="RefSeq" id="WP_379881263.1">
    <property type="nucleotide sequence ID" value="NZ_JBHPON010000003.1"/>
</dbReference>
<accession>A0ABW1L2R8</accession>
<comment type="cofactor">
    <cofactor evidence="1">
        <name>Zn(2+)</name>
        <dbReference type="ChEBI" id="CHEBI:29105"/>
    </cofactor>
</comment>
<dbReference type="InterPro" id="IPR023801">
    <property type="entry name" value="His_deacetylse_dom"/>
</dbReference>
<proteinExistence type="inferred from homology"/>
<evidence type="ECO:0000256" key="1">
    <source>
        <dbReference type="ARBA" id="ARBA00001947"/>
    </source>
</evidence>
<dbReference type="CDD" id="cd10001">
    <property type="entry name" value="HDAC_classII_APAH"/>
    <property type="match status" value="1"/>
</dbReference>
<gene>
    <name evidence="7" type="ORF">ACFMB1_17420</name>
</gene>
<evidence type="ECO:0000256" key="4">
    <source>
        <dbReference type="ARBA" id="ARBA00022801"/>
    </source>
</evidence>
<sequence>MKAFFAREQLLHDQSVEFNRGELTAPYESGKRAEMLFSALEAAFPGAARDAAEFPVSHLLDIHDADYIGFLQSAFGEWIAEGRTGDAFPMVWPVHDMRGEKIPNTIVGKISHYSFEISTAITKHSWISARRSAETALSGAQELSRGANMAFSLCRPPGHHAGRGYFGGYCYLNNAGIAAQYLRNEGALRIAILDVDYHHGNGTQQIFYDRDDVFYVSVHADPDTDFPYFLGYADETGAGKGEGFNLNIPLSRGAAWPSYGEALSHALNRIGDYAPDALIVSLGVDTSAGDPLSGFLLTRDDFARMGAAIAALQRQTLFVFEGGYAINDVGGNVVSVLNGFLGAAHSTP</sequence>
<organism evidence="7 8">
    <name type="scientific">Hyphococcus aureus</name>
    <dbReference type="NCBI Taxonomy" id="2666033"/>
    <lineage>
        <taxon>Bacteria</taxon>
        <taxon>Pseudomonadati</taxon>
        <taxon>Pseudomonadota</taxon>
        <taxon>Alphaproteobacteria</taxon>
        <taxon>Parvularculales</taxon>
        <taxon>Parvularculaceae</taxon>
        <taxon>Hyphococcus</taxon>
    </lineage>
</organism>